<organism evidence="1 2">
    <name type="scientific">Camellia lanceoleosa</name>
    <dbReference type="NCBI Taxonomy" id="1840588"/>
    <lineage>
        <taxon>Eukaryota</taxon>
        <taxon>Viridiplantae</taxon>
        <taxon>Streptophyta</taxon>
        <taxon>Embryophyta</taxon>
        <taxon>Tracheophyta</taxon>
        <taxon>Spermatophyta</taxon>
        <taxon>Magnoliopsida</taxon>
        <taxon>eudicotyledons</taxon>
        <taxon>Gunneridae</taxon>
        <taxon>Pentapetalae</taxon>
        <taxon>asterids</taxon>
        <taxon>Ericales</taxon>
        <taxon>Theaceae</taxon>
        <taxon>Camellia</taxon>
    </lineage>
</organism>
<name>A0ACC0IUY9_9ERIC</name>
<gene>
    <name evidence="1" type="ORF">LOK49_LG01G00516</name>
</gene>
<reference evidence="1 2" key="1">
    <citation type="journal article" date="2022" name="Plant J.">
        <title>Chromosome-level genome of Camellia lanceoleosa provides a valuable resource for understanding genome evolution and self-incompatibility.</title>
        <authorList>
            <person name="Gong W."/>
            <person name="Xiao S."/>
            <person name="Wang L."/>
            <person name="Liao Z."/>
            <person name="Chang Y."/>
            <person name="Mo W."/>
            <person name="Hu G."/>
            <person name="Li W."/>
            <person name="Zhao G."/>
            <person name="Zhu H."/>
            <person name="Hu X."/>
            <person name="Ji K."/>
            <person name="Xiang X."/>
            <person name="Song Q."/>
            <person name="Yuan D."/>
            <person name="Jin S."/>
            <person name="Zhang L."/>
        </authorList>
    </citation>
    <scope>NUCLEOTIDE SEQUENCE [LARGE SCALE GENOMIC DNA]</scope>
    <source>
        <strain evidence="1">SQ_2022a</strain>
    </source>
</reference>
<protein>
    <submittedName>
        <fullName evidence="1">Uncharacterized protein</fullName>
    </submittedName>
</protein>
<sequence length="79" mass="8750">MERVRHAHDFLGPAPSLSGEPSVLRLVACSSCLPTVQYASELLCNSSSHPYQLNSSPFVPSPSYTHCLSFSYLPNMHWL</sequence>
<evidence type="ECO:0000313" key="1">
    <source>
        <dbReference type="EMBL" id="KAI8029089.1"/>
    </source>
</evidence>
<comment type="caution">
    <text evidence="1">The sequence shown here is derived from an EMBL/GenBank/DDBJ whole genome shotgun (WGS) entry which is preliminary data.</text>
</comment>
<keyword evidence="2" id="KW-1185">Reference proteome</keyword>
<dbReference type="EMBL" id="CM045758">
    <property type="protein sequence ID" value="KAI8029089.1"/>
    <property type="molecule type" value="Genomic_DNA"/>
</dbReference>
<dbReference type="Proteomes" id="UP001060215">
    <property type="component" value="Chromosome 1"/>
</dbReference>
<accession>A0ACC0IUY9</accession>
<evidence type="ECO:0000313" key="2">
    <source>
        <dbReference type="Proteomes" id="UP001060215"/>
    </source>
</evidence>
<proteinExistence type="predicted"/>